<accession>A0ABD1JR68</accession>
<dbReference type="AlphaFoldDB" id="A0ABD1JR68"/>
<sequence>MAILSMPLVWLCSSFLVSQWLFHRVSPRLCSWLCPAFSHLPHTHKTEWNSRVVSTIHALVVCHSSLYIFLFDEATNEDPVWGDPTLVKLNVAITTGYLLSDLVIMFSTWEITGDKLFVLHHLAALYAYSYVLDQGLLPYFANFRLLSEFSTPCVNQRWFFKVLGYPKTSVPNLINGALMAAVFFLVRLAVLPLYYYRVFGVYGTQAYNKLPLGGRVSWILSSLCLDLLNLLWMWRIWVGGLRVLRSQRRPAVKGQLNSRTH</sequence>
<evidence type="ECO:0000256" key="3">
    <source>
        <dbReference type="ARBA" id="ARBA00022989"/>
    </source>
</evidence>
<dbReference type="EMBL" id="JBHFQA010000012">
    <property type="protein sequence ID" value="KAL2089369.1"/>
    <property type="molecule type" value="Genomic_DNA"/>
</dbReference>
<keyword evidence="4 5" id="KW-0472">Membrane</keyword>
<evidence type="ECO:0000256" key="6">
    <source>
        <dbReference type="SAM" id="Phobius"/>
    </source>
</evidence>
<dbReference type="PANTHER" id="PTHR13439">
    <property type="entry name" value="CT120 PROTEIN"/>
    <property type="match status" value="1"/>
</dbReference>
<dbReference type="InterPro" id="IPR006634">
    <property type="entry name" value="TLC-dom"/>
</dbReference>
<gene>
    <name evidence="8" type="ORF">ACEWY4_014057</name>
</gene>
<dbReference type="Proteomes" id="UP001591681">
    <property type="component" value="Unassembled WGS sequence"/>
</dbReference>
<dbReference type="PANTHER" id="PTHR13439:SF1">
    <property type="entry name" value="TLC DOMAIN-CONTAINING PROTEIN 4"/>
    <property type="match status" value="1"/>
</dbReference>
<evidence type="ECO:0000256" key="2">
    <source>
        <dbReference type="ARBA" id="ARBA00022692"/>
    </source>
</evidence>
<proteinExistence type="predicted"/>
<reference evidence="8 9" key="1">
    <citation type="submission" date="2024-09" db="EMBL/GenBank/DDBJ databases">
        <title>A chromosome-level genome assembly of Gray's grenadier anchovy, Coilia grayii.</title>
        <authorList>
            <person name="Fu Z."/>
        </authorList>
    </citation>
    <scope>NUCLEOTIDE SEQUENCE [LARGE SCALE GENOMIC DNA]</scope>
    <source>
        <strain evidence="8">G4</strain>
        <tissue evidence="8">Muscle</tissue>
    </source>
</reference>
<dbReference type="SMART" id="SM00724">
    <property type="entry name" value="TLC"/>
    <property type="match status" value="1"/>
</dbReference>
<comment type="subcellular location">
    <subcellularLocation>
        <location evidence="1">Membrane</location>
        <topology evidence="1">Multi-pass membrane protein</topology>
    </subcellularLocation>
</comment>
<organism evidence="8 9">
    <name type="scientific">Coilia grayii</name>
    <name type="common">Gray's grenadier anchovy</name>
    <dbReference type="NCBI Taxonomy" id="363190"/>
    <lineage>
        <taxon>Eukaryota</taxon>
        <taxon>Metazoa</taxon>
        <taxon>Chordata</taxon>
        <taxon>Craniata</taxon>
        <taxon>Vertebrata</taxon>
        <taxon>Euteleostomi</taxon>
        <taxon>Actinopterygii</taxon>
        <taxon>Neopterygii</taxon>
        <taxon>Teleostei</taxon>
        <taxon>Clupei</taxon>
        <taxon>Clupeiformes</taxon>
        <taxon>Clupeoidei</taxon>
        <taxon>Engraulidae</taxon>
        <taxon>Coilinae</taxon>
        <taxon>Coilia</taxon>
    </lineage>
</organism>
<protein>
    <recommendedName>
        <fullName evidence="7">TLC domain-containing protein</fullName>
    </recommendedName>
</protein>
<evidence type="ECO:0000313" key="8">
    <source>
        <dbReference type="EMBL" id="KAL2089369.1"/>
    </source>
</evidence>
<evidence type="ECO:0000256" key="1">
    <source>
        <dbReference type="ARBA" id="ARBA00004141"/>
    </source>
</evidence>
<evidence type="ECO:0000256" key="5">
    <source>
        <dbReference type="PROSITE-ProRule" id="PRU00205"/>
    </source>
</evidence>
<dbReference type="PROSITE" id="PS50922">
    <property type="entry name" value="TLC"/>
    <property type="match status" value="1"/>
</dbReference>
<comment type="caution">
    <text evidence="8">The sequence shown here is derived from an EMBL/GenBank/DDBJ whole genome shotgun (WGS) entry which is preliminary data.</text>
</comment>
<evidence type="ECO:0000256" key="4">
    <source>
        <dbReference type="ARBA" id="ARBA00023136"/>
    </source>
</evidence>
<feature type="transmembrane region" description="Helical" evidence="6">
    <location>
        <begin position="216"/>
        <end position="238"/>
    </location>
</feature>
<keyword evidence="9" id="KW-1185">Reference proteome</keyword>
<keyword evidence="3 6" id="KW-1133">Transmembrane helix</keyword>
<evidence type="ECO:0000259" key="7">
    <source>
        <dbReference type="PROSITE" id="PS50922"/>
    </source>
</evidence>
<dbReference type="InterPro" id="IPR050846">
    <property type="entry name" value="TLCD"/>
</dbReference>
<keyword evidence="2 5" id="KW-0812">Transmembrane</keyword>
<dbReference type="Pfam" id="PF03798">
    <property type="entry name" value="TRAM_LAG1_CLN8"/>
    <property type="match status" value="1"/>
</dbReference>
<feature type="transmembrane region" description="Helical" evidence="6">
    <location>
        <begin position="173"/>
        <end position="196"/>
    </location>
</feature>
<feature type="domain" description="TLC" evidence="7">
    <location>
        <begin position="43"/>
        <end position="245"/>
    </location>
</feature>
<dbReference type="GO" id="GO:0016020">
    <property type="term" value="C:membrane"/>
    <property type="evidence" value="ECO:0007669"/>
    <property type="project" value="UniProtKB-SubCell"/>
</dbReference>
<evidence type="ECO:0000313" key="9">
    <source>
        <dbReference type="Proteomes" id="UP001591681"/>
    </source>
</evidence>
<name>A0ABD1JR68_9TELE</name>